<evidence type="ECO:0000313" key="2">
    <source>
        <dbReference type="Proteomes" id="UP000037185"/>
    </source>
</evidence>
<keyword evidence="2" id="KW-1185">Reference proteome</keyword>
<gene>
    <name evidence="1" type="ORF">ADZ36_21675</name>
</gene>
<proteinExistence type="predicted"/>
<accession>A0ACC4W7E6</accession>
<organism evidence="1 2">
    <name type="scientific">Streptomyces fradiae</name>
    <name type="common">Streptomyces roseoflavus</name>
    <dbReference type="NCBI Taxonomy" id="1906"/>
    <lineage>
        <taxon>Bacteria</taxon>
        <taxon>Bacillati</taxon>
        <taxon>Actinomycetota</taxon>
        <taxon>Actinomycetes</taxon>
        <taxon>Kitasatosporales</taxon>
        <taxon>Streptomycetaceae</taxon>
        <taxon>Streptomyces</taxon>
    </lineage>
</organism>
<name>A0ACC4W7E6_STRFR</name>
<comment type="caution">
    <text evidence="1">The sequence shown here is derived from an EMBL/GenBank/DDBJ whole genome shotgun (WGS) entry which is preliminary data.</text>
</comment>
<dbReference type="Proteomes" id="UP000037185">
    <property type="component" value="Unassembled WGS sequence"/>
</dbReference>
<reference evidence="1" key="1">
    <citation type="submission" date="2015-07" db="EMBL/GenBank/DDBJ databases">
        <title>Draft genome sequence of Streptomyces fradiae, a resistant strain to nitron-oligomycin.</title>
        <authorList>
            <person name="Vatlin A.A."/>
            <person name="Bekker O.B."/>
            <person name="Danilenko V.N."/>
        </authorList>
    </citation>
    <scope>NUCLEOTIDE SEQUENCE</scope>
    <source>
        <strain evidence="1">Olg1-1</strain>
    </source>
</reference>
<evidence type="ECO:0000313" key="1">
    <source>
        <dbReference type="EMBL" id="KNE80468.1"/>
    </source>
</evidence>
<protein>
    <submittedName>
        <fullName evidence="1">Uncharacterized protein</fullName>
    </submittedName>
</protein>
<dbReference type="EMBL" id="LGSP01000049">
    <property type="protein sequence ID" value="KNE80468.1"/>
    <property type="molecule type" value="Genomic_DNA"/>
</dbReference>
<sequence length="69" mass="7159">MRGRRASERGEAGLEQAEFVAFGVGQDVPLLGRPCVTALAINSPTTTATAREAAESYGMCHSASCCAAR</sequence>